<gene>
    <name evidence="2" type="ORF">CC1G_14028</name>
</gene>
<feature type="compositionally biased region" description="Polar residues" evidence="1">
    <location>
        <begin position="203"/>
        <end position="216"/>
    </location>
</feature>
<evidence type="ECO:0000313" key="3">
    <source>
        <dbReference type="Proteomes" id="UP000001861"/>
    </source>
</evidence>
<dbReference type="AlphaFoldDB" id="D6RKU2"/>
<protein>
    <submittedName>
        <fullName evidence="2">Uncharacterized protein</fullName>
    </submittedName>
</protein>
<dbReference type="KEGG" id="cci:CC1G_14028"/>
<dbReference type="STRING" id="240176.D6RKU2"/>
<dbReference type="Proteomes" id="UP000001861">
    <property type="component" value="Unassembled WGS sequence"/>
</dbReference>
<dbReference type="GeneID" id="9379333"/>
<feature type="compositionally biased region" description="Basic and acidic residues" evidence="1">
    <location>
        <begin position="170"/>
        <end position="183"/>
    </location>
</feature>
<name>D6RKU2_COPC7</name>
<dbReference type="EMBL" id="AACS02000002">
    <property type="protein sequence ID" value="EFI28496.1"/>
    <property type="molecule type" value="Genomic_DNA"/>
</dbReference>
<comment type="caution">
    <text evidence="2">The sequence shown here is derived from an EMBL/GenBank/DDBJ whole genome shotgun (WGS) entry which is preliminary data.</text>
</comment>
<feature type="compositionally biased region" description="Acidic residues" evidence="1">
    <location>
        <begin position="347"/>
        <end position="359"/>
    </location>
</feature>
<dbReference type="RefSeq" id="XP_002911990.1">
    <property type="nucleotide sequence ID" value="XM_002911944.1"/>
</dbReference>
<accession>D6RKU2</accession>
<proteinExistence type="predicted"/>
<evidence type="ECO:0000313" key="2">
    <source>
        <dbReference type="EMBL" id="EFI28496.1"/>
    </source>
</evidence>
<sequence length="627" mass="70825">MTGQSPMLSQLDTSAKLPPPDIQEAIADLTSLLKEAGTCDDTDIDLKKKLLNLTVLIHDSLLKLRWDQEHIKPAIHSWFSRLGDPSLPWDGYAESLDVSFFRTQSFQDLVDKQIARQGRRKRKVAFIEIDLPKTKKGSIPTEEPSAPEVKAGTKRARETDPLSSSRKSKNQGETDKDGEDGTRQSKKKKKADKVDTPEGQAEGTKSSAKATSAKPQSSKEPKPKAPRREKIDANDIQHYDPTDLDSRSPSRSQVQHELMVSEQEGHQDVGVTSWLTRGLKIQESQLLLKSFVKGLPRDELRTDLQLVELAEKRERLQADLDAFVSTAVGLFPSVEFGAYERPPDAAPEIDNEDPDDSDIDDVRGASAEEDNPFVNSEDCDVEDVEVPLPSSFAVLPPAMKRARKKEIHLRIAQANDALEGIRTEIGHKSFLYRSDIRLAQGKKQKTRGYQSIKAADSNMRHHLRLYNHARWALTRLRAKPSILDRFKAIRKEDTKAITAVYQPNAPGQSKLSLSWIWSVDVKGDSENSTYLSELYRVNWIRAKARLDRWKEENTLIRCEMGWMLNFFDRKEKICLGWADMSGNRPGHRAYAYRQAEMWRLLACEARRSFKSAQETAEQLTTNAAAIG</sequence>
<feature type="compositionally biased region" description="Basic and acidic residues" evidence="1">
    <location>
        <begin position="217"/>
        <end position="248"/>
    </location>
</feature>
<dbReference type="HOGENOM" id="CLU_436138_0_0_1"/>
<feature type="region of interest" description="Disordered" evidence="1">
    <location>
        <begin position="135"/>
        <end position="264"/>
    </location>
</feature>
<dbReference type="InParanoid" id="D6RKU2"/>
<keyword evidence="3" id="KW-1185">Reference proteome</keyword>
<dbReference type="OrthoDB" id="3143151at2759"/>
<feature type="region of interest" description="Disordered" evidence="1">
    <location>
        <begin position="339"/>
        <end position="375"/>
    </location>
</feature>
<organism evidence="2 3">
    <name type="scientific">Coprinopsis cinerea (strain Okayama-7 / 130 / ATCC MYA-4618 / FGSC 9003)</name>
    <name type="common">Inky cap fungus</name>
    <name type="synonym">Hormographiella aspergillata</name>
    <dbReference type="NCBI Taxonomy" id="240176"/>
    <lineage>
        <taxon>Eukaryota</taxon>
        <taxon>Fungi</taxon>
        <taxon>Dikarya</taxon>
        <taxon>Basidiomycota</taxon>
        <taxon>Agaricomycotina</taxon>
        <taxon>Agaricomycetes</taxon>
        <taxon>Agaricomycetidae</taxon>
        <taxon>Agaricales</taxon>
        <taxon>Agaricineae</taxon>
        <taxon>Psathyrellaceae</taxon>
        <taxon>Coprinopsis</taxon>
    </lineage>
</organism>
<dbReference type="VEuPathDB" id="FungiDB:CC1G_14028"/>
<evidence type="ECO:0000256" key="1">
    <source>
        <dbReference type="SAM" id="MobiDB-lite"/>
    </source>
</evidence>
<reference evidence="2 3" key="1">
    <citation type="journal article" date="2010" name="Proc. Natl. Acad. Sci. U.S.A.">
        <title>Insights into evolution of multicellular fungi from the assembled chromosomes of the mushroom Coprinopsis cinerea (Coprinus cinereus).</title>
        <authorList>
            <person name="Stajich J.E."/>
            <person name="Wilke S.K."/>
            <person name="Ahren D."/>
            <person name="Au C.H."/>
            <person name="Birren B.W."/>
            <person name="Borodovsky M."/>
            <person name="Burns C."/>
            <person name="Canback B."/>
            <person name="Casselton L.A."/>
            <person name="Cheng C.K."/>
            <person name="Deng J."/>
            <person name="Dietrich F.S."/>
            <person name="Fargo D.C."/>
            <person name="Farman M.L."/>
            <person name="Gathman A.C."/>
            <person name="Goldberg J."/>
            <person name="Guigo R."/>
            <person name="Hoegger P.J."/>
            <person name="Hooker J.B."/>
            <person name="Huggins A."/>
            <person name="James T.Y."/>
            <person name="Kamada T."/>
            <person name="Kilaru S."/>
            <person name="Kodira C."/>
            <person name="Kues U."/>
            <person name="Kupfer D."/>
            <person name="Kwan H.S."/>
            <person name="Lomsadze A."/>
            <person name="Li W."/>
            <person name="Lilly W.W."/>
            <person name="Ma L.J."/>
            <person name="Mackey A.J."/>
            <person name="Manning G."/>
            <person name="Martin F."/>
            <person name="Muraguchi H."/>
            <person name="Natvig D.O."/>
            <person name="Palmerini H."/>
            <person name="Ramesh M.A."/>
            <person name="Rehmeyer C.J."/>
            <person name="Roe B.A."/>
            <person name="Shenoy N."/>
            <person name="Stanke M."/>
            <person name="Ter-Hovhannisyan V."/>
            <person name="Tunlid A."/>
            <person name="Velagapudi R."/>
            <person name="Vision T.J."/>
            <person name="Zeng Q."/>
            <person name="Zolan M.E."/>
            <person name="Pukkila P.J."/>
        </authorList>
    </citation>
    <scope>NUCLEOTIDE SEQUENCE [LARGE SCALE GENOMIC DNA]</scope>
    <source>
        <strain evidence="3">Okayama-7 / 130 / ATCC MYA-4618 / FGSC 9003</strain>
    </source>
</reference>
<dbReference type="eggNOG" id="ENOG502SJ1F">
    <property type="taxonomic scope" value="Eukaryota"/>
</dbReference>